<dbReference type="PANTHER" id="PTHR46600:SF11">
    <property type="entry name" value="THAP DOMAIN-CONTAINING PROTEIN 10"/>
    <property type="match status" value="1"/>
</dbReference>
<evidence type="ECO:0000256" key="6">
    <source>
        <dbReference type="SAM" id="MobiDB-lite"/>
    </source>
</evidence>
<evidence type="ECO:0000259" key="7">
    <source>
        <dbReference type="PROSITE" id="PS50950"/>
    </source>
</evidence>
<dbReference type="SMART" id="SM00692">
    <property type="entry name" value="DM3"/>
    <property type="match status" value="5"/>
</dbReference>
<name>A0AAV8XM28_9CUCU</name>
<comment type="caution">
    <text evidence="8">The sequence shown here is derived from an EMBL/GenBank/DDBJ whole genome shotgun (WGS) entry which is preliminary data.</text>
</comment>
<feature type="compositionally biased region" description="Polar residues" evidence="6">
    <location>
        <begin position="586"/>
        <end position="613"/>
    </location>
</feature>
<gene>
    <name evidence="8" type="ORF">NQ318_016612</name>
</gene>
<dbReference type="PROSITE" id="PS50950">
    <property type="entry name" value="ZF_THAP"/>
    <property type="match status" value="5"/>
</dbReference>
<dbReference type="Pfam" id="PF05485">
    <property type="entry name" value="THAP"/>
    <property type="match status" value="5"/>
</dbReference>
<feature type="region of interest" description="Disordered" evidence="6">
    <location>
        <begin position="585"/>
        <end position="613"/>
    </location>
</feature>
<dbReference type="SMART" id="SM00980">
    <property type="entry name" value="THAP"/>
    <property type="match status" value="5"/>
</dbReference>
<evidence type="ECO:0000256" key="3">
    <source>
        <dbReference type="ARBA" id="ARBA00022833"/>
    </source>
</evidence>
<evidence type="ECO:0000256" key="1">
    <source>
        <dbReference type="ARBA" id="ARBA00022723"/>
    </source>
</evidence>
<keyword evidence="1" id="KW-0479">Metal-binding</keyword>
<dbReference type="InterPro" id="IPR006612">
    <property type="entry name" value="THAP_Znf"/>
</dbReference>
<keyword evidence="4 5" id="KW-0238">DNA-binding</keyword>
<feature type="domain" description="THAP-type" evidence="7">
    <location>
        <begin position="615"/>
        <end position="707"/>
    </location>
</feature>
<feature type="domain" description="THAP-type" evidence="7">
    <location>
        <begin position="500"/>
        <end position="583"/>
    </location>
</feature>
<evidence type="ECO:0000256" key="2">
    <source>
        <dbReference type="ARBA" id="ARBA00022771"/>
    </source>
</evidence>
<sequence>MNRPVFRIRNRFNYCYACKSNSQSSPYLTFFKFPKEELSIEEAFNLLGNKLKFDAMPTIFDPVSDPLSVSPNDDLSVFGSSANNIEIVIEDESDDDGTPGTKSNPFVVQVTDILGSDGQSISKGSSLNVPSVSAMSDVNILDDNKCDEILKVEEPLIQEVCTSKCEVTVHQNKEDGSHKKHFCFVPECQVNYYTKETVYWFSPPTDKNLKSMWDICIGRKDRRLSLGDFICHKHFSEEDIMHEVTVPARDGDITFSHNKPKLRKGAVPCIKFHEECCVPTCKRTSGRMYCFPIAYNSDFRLWVYMIKNKELKNLKMKELVRHRVCEIHFASECFEGAFSLKRTAAPTLFLPDSYTLDTVPLLSAKMDTVTTSPLATICAYKECRTRANMGKRIFKFPANSIRCIQWLKACGREELITTQDETVLKTRSKPLGVCEDHFAFSCFSATLNDLEPDAVPTQSGPTTIVDLRESIATPSVETLPSTSLLKTETNPISVKIAPLNPSFIGRCFYNGCDNTLADGVRFFNFPAEKERYKAWMTACGYKNLSNEVMNIIIKGQKVCSKHFEKDMFLTESVLKRDAMPVDFKTNRTTSSVKPSSVQQTSITTNDGPKISPNNEPNEDSVCCAVKNCGNFYVSKRKVKFHKFPNPDLDPQRFDMWLKLVANDKLLGISKEEILMKYIVCYKHFEAHFFSNGNKMSQLNSDAVPTLNLTAGIQWFFESDYYKYRLQKYFQEPRNDNKESPSLNISDPVLDVPSEKEIIEWRKDENPSLQTGTNAPEDKTKCVLHEDRIDFPGMGRYLYMEKSKKLNKRKFPFGVYRQFKSGYGLNNDIDVGESIRIHTAIIIDDDDDCERAVLQQLLDKRKRKK</sequence>
<dbReference type="EMBL" id="JAPWTK010000474">
    <property type="protein sequence ID" value="KAJ8939668.1"/>
    <property type="molecule type" value="Genomic_DNA"/>
</dbReference>
<reference evidence="8" key="1">
    <citation type="journal article" date="2023" name="Insect Mol. Biol.">
        <title>Genome sequencing provides insights into the evolution of gene families encoding plant cell wall-degrading enzymes in longhorned beetles.</title>
        <authorList>
            <person name="Shin N.R."/>
            <person name="Okamura Y."/>
            <person name="Kirsch R."/>
            <person name="Pauchet Y."/>
        </authorList>
    </citation>
    <scope>NUCLEOTIDE SEQUENCE</scope>
    <source>
        <strain evidence="8">AMC_N1</strain>
    </source>
</reference>
<evidence type="ECO:0000313" key="9">
    <source>
        <dbReference type="Proteomes" id="UP001162162"/>
    </source>
</evidence>
<feature type="domain" description="THAP-type" evidence="7">
    <location>
        <begin position="272"/>
        <end position="349"/>
    </location>
</feature>
<dbReference type="InterPro" id="IPR038441">
    <property type="entry name" value="THAP_Znf_sf"/>
</dbReference>
<keyword evidence="2 5" id="KW-0863">Zinc-finger</keyword>
<dbReference type="PANTHER" id="PTHR46600">
    <property type="entry name" value="THAP DOMAIN-CONTAINING"/>
    <property type="match status" value="1"/>
</dbReference>
<dbReference type="Proteomes" id="UP001162162">
    <property type="component" value="Unassembled WGS sequence"/>
</dbReference>
<dbReference type="AlphaFoldDB" id="A0AAV8XM28"/>
<keyword evidence="9" id="KW-1185">Reference proteome</keyword>
<evidence type="ECO:0000256" key="5">
    <source>
        <dbReference type="PROSITE-ProRule" id="PRU00309"/>
    </source>
</evidence>
<feature type="domain" description="THAP-type" evidence="7">
    <location>
        <begin position="374"/>
        <end position="459"/>
    </location>
</feature>
<proteinExistence type="predicted"/>
<keyword evidence="3" id="KW-0862">Zinc</keyword>
<protein>
    <recommendedName>
        <fullName evidence="7">THAP-type domain-containing protein</fullName>
    </recommendedName>
</protein>
<dbReference type="Gene3D" id="6.20.210.20">
    <property type="entry name" value="THAP domain"/>
    <property type="match status" value="1"/>
</dbReference>
<evidence type="ECO:0000313" key="8">
    <source>
        <dbReference type="EMBL" id="KAJ8939668.1"/>
    </source>
</evidence>
<dbReference type="GO" id="GO:0008270">
    <property type="term" value="F:zinc ion binding"/>
    <property type="evidence" value="ECO:0007669"/>
    <property type="project" value="UniProtKB-KW"/>
</dbReference>
<organism evidence="8 9">
    <name type="scientific">Aromia moschata</name>
    <dbReference type="NCBI Taxonomy" id="1265417"/>
    <lineage>
        <taxon>Eukaryota</taxon>
        <taxon>Metazoa</taxon>
        <taxon>Ecdysozoa</taxon>
        <taxon>Arthropoda</taxon>
        <taxon>Hexapoda</taxon>
        <taxon>Insecta</taxon>
        <taxon>Pterygota</taxon>
        <taxon>Neoptera</taxon>
        <taxon>Endopterygota</taxon>
        <taxon>Coleoptera</taxon>
        <taxon>Polyphaga</taxon>
        <taxon>Cucujiformia</taxon>
        <taxon>Chrysomeloidea</taxon>
        <taxon>Cerambycidae</taxon>
        <taxon>Cerambycinae</taxon>
        <taxon>Callichromatini</taxon>
        <taxon>Aromia</taxon>
    </lineage>
</organism>
<accession>A0AAV8XM28</accession>
<dbReference type="GO" id="GO:0043565">
    <property type="term" value="F:sequence-specific DNA binding"/>
    <property type="evidence" value="ECO:0007669"/>
    <property type="project" value="InterPro"/>
</dbReference>
<feature type="domain" description="THAP-type" evidence="7">
    <location>
        <begin position="178"/>
        <end position="271"/>
    </location>
</feature>
<dbReference type="SUPFAM" id="SSF57716">
    <property type="entry name" value="Glucocorticoid receptor-like (DNA-binding domain)"/>
    <property type="match status" value="5"/>
</dbReference>
<dbReference type="InterPro" id="IPR026516">
    <property type="entry name" value="THAP1/10"/>
</dbReference>
<evidence type="ECO:0000256" key="4">
    <source>
        <dbReference type="ARBA" id="ARBA00023125"/>
    </source>
</evidence>